<keyword evidence="2" id="KW-1185">Reference proteome</keyword>
<accession>A0ABU0V2B9</accession>
<reference evidence="1" key="1">
    <citation type="submission" date="2023-08" db="EMBL/GenBank/DDBJ databases">
        <title>Functional annotation and safety assessment of Bacillus stercoris.</title>
        <authorList>
            <person name="Pandit N.T."/>
            <person name="Ahir S.V."/>
            <person name="Chauhan D.A."/>
            <person name="Bose A."/>
            <person name="Dunlap C."/>
            <person name="Doshi J.A."/>
        </authorList>
    </citation>
    <scope>NUCLEOTIDE SEQUENCE</scope>
    <source>
        <strain evidence="1">ZBMF30</strain>
    </source>
</reference>
<organism evidence="1 2">
    <name type="scientific">Bacillus stercoris</name>
    <dbReference type="NCBI Taxonomy" id="2054641"/>
    <lineage>
        <taxon>Bacteria</taxon>
        <taxon>Bacillati</taxon>
        <taxon>Bacillota</taxon>
        <taxon>Bacilli</taxon>
        <taxon>Bacillales</taxon>
        <taxon>Bacillaceae</taxon>
        <taxon>Bacillus</taxon>
    </lineage>
</organism>
<protein>
    <submittedName>
        <fullName evidence="1">Uncharacterized protein</fullName>
    </submittedName>
</protein>
<comment type="caution">
    <text evidence="1">The sequence shown here is derived from an EMBL/GenBank/DDBJ whole genome shotgun (WGS) entry which is preliminary data.</text>
</comment>
<gene>
    <name evidence="1" type="ORF">RAQ16_01470</name>
</gene>
<dbReference type="Proteomes" id="UP001177898">
    <property type="component" value="Unassembled WGS sequence"/>
</dbReference>
<evidence type="ECO:0000313" key="1">
    <source>
        <dbReference type="EMBL" id="MDQ1851071.1"/>
    </source>
</evidence>
<evidence type="ECO:0000313" key="2">
    <source>
        <dbReference type="Proteomes" id="UP001177898"/>
    </source>
</evidence>
<name>A0ABU0V2B9_9BACI</name>
<dbReference type="RefSeq" id="WP_306644870.1">
    <property type="nucleotide sequence ID" value="NZ_JAVCYS010000002.1"/>
</dbReference>
<sequence length="87" mass="10110">MGLLKNKSWHAQDLYNEYLELKVEISQEVINLEFVKSMGEVTAEEVTTRKNNINEKVMRLRTVLNQLKVEHNVQLEDLIILSLGVDI</sequence>
<dbReference type="EMBL" id="JAVCYS010000002">
    <property type="protein sequence ID" value="MDQ1851071.1"/>
    <property type="molecule type" value="Genomic_DNA"/>
</dbReference>
<proteinExistence type="predicted"/>